<dbReference type="Proteomes" id="UP000598032">
    <property type="component" value="Unassembled WGS sequence"/>
</dbReference>
<dbReference type="Pfam" id="PF00656">
    <property type="entry name" value="Peptidase_C14"/>
    <property type="match status" value="1"/>
</dbReference>
<feature type="chain" id="PRO_5046531414" description="Caspase family p20 domain-containing protein" evidence="1">
    <location>
        <begin position="31"/>
        <end position="509"/>
    </location>
</feature>
<dbReference type="InterPro" id="IPR001309">
    <property type="entry name" value="Pept_C14_p20"/>
</dbReference>
<dbReference type="InterPro" id="IPR011600">
    <property type="entry name" value="Pept_C14_caspase"/>
</dbReference>
<feature type="domain" description="Caspase family p20" evidence="2">
    <location>
        <begin position="53"/>
        <end position="184"/>
    </location>
</feature>
<evidence type="ECO:0000313" key="3">
    <source>
        <dbReference type="EMBL" id="CAD6528484.1"/>
    </source>
</evidence>
<dbReference type="InterPro" id="IPR006597">
    <property type="entry name" value="Sel1-like"/>
</dbReference>
<evidence type="ECO:0000259" key="2">
    <source>
        <dbReference type="PROSITE" id="PS50208"/>
    </source>
</evidence>
<reference evidence="3 4" key="1">
    <citation type="submission" date="2020-10" db="EMBL/GenBank/DDBJ databases">
        <authorList>
            <person name="Peeters C."/>
        </authorList>
    </citation>
    <scope>NUCLEOTIDE SEQUENCE [LARGE SCALE GENOMIC DNA]</scope>
    <source>
        <strain evidence="3 4">LMG 28140</strain>
    </source>
</reference>
<dbReference type="PANTHER" id="PTHR22576">
    <property type="entry name" value="MUCOSA ASSOCIATED LYMPHOID TISSUE LYMPHOMA TRANSLOCATION PROTEIN 1/PARACASPASE"/>
    <property type="match status" value="1"/>
</dbReference>
<keyword evidence="1" id="KW-0732">Signal</keyword>
<protein>
    <recommendedName>
        <fullName evidence="2">Caspase family p20 domain-containing protein</fullName>
    </recommendedName>
</protein>
<dbReference type="EMBL" id="CAJHCP010000004">
    <property type="protein sequence ID" value="CAD6528484.1"/>
    <property type="molecule type" value="Genomic_DNA"/>
</dbReference>
<name>A0ABN7HNI4_9BURK</name>
<dbReference type="Gene3D" id="1.25.40.10">
    <property type="entry name" value="Tetratricopeptide repeat domain"/>
    <property type="match status" value="1"/>
</dbReference>
<accession>A0ABN7HNI4</accession>
<feature type="signal peptide" evidence="1">
    <location>
        <begin position="1"/>
        <end position="30"/>
    </location>
</feature>
<gene>
    <name evidence="3" type="ORF">LMG28140_02132</name>
</gene>
<dbReference type="SUPFAM" id="SSF81901">
    <property type="entry name" value="HCP-like"/>
    <property type="match status" value="1"/>
</dbReference>
<dbReference type="PROSITE" id="PS50208">
    <property type="entry name" value="CASPASE_P20"/>
    <property type="match status" value="1"/>
</dbReference>
<dbReference type="SMART" id="SM00671">
    <property type="entry name" value="SEL1"/>
    <property type="match status" value="2"/>
</dbReference>
<keyword evidence="4" id="KW-1185">Reference proteome</keyword>
<dbReference type="Pfam" id="PF08238">
    <property type="entry name" value="Sel1"/>
    <property type="match status" value="2"/>
</dbReference>
<dbReference type="SUPFAM" id="SSF52129">
    <property type="entry name" value="Caspase-like"/>
    <property type="match status" value="1"/>
</dbReference>
<organism evidence="3 4">
    <name type="scientific">Paraburkholderia metrosideri</name>
    <dbReference type="NCBI Taxonomy" id="580937"/>
    <lineage>
        <taxon>Bacteria</taxon>
        <taxon>Pseudomonadati</taxon>
        <taxon>Pseudomonadota</taxon>
        <taxon>Betaproteobacteria</taxon>
        <taxon>Burkholderiales</taxon>
        <taxon>Burkholderiaceae</taxon>
        <taxon>Paraburkholderia</taxon>
    </lineage>
</organism>
<comment type="caution">
    <text evidence="3">The sequence shown here is derived from an EMBL/GenBank/DDBJ whole genome shotgun (WGS) entry which is preliminary data.</text>
</comment>
<dbReference type="PANTHER" id="PTHR22576:SF37">
    <property type="entry name" value="MUCOSA-ASSOCIATED LYMPHOID TISSUE LYMPHOMA TRANSLOCATION PROTEIN 1"/>
    <property type="match status" value="1"/>
</dbReference>
<evidence type="ECO:0000313" key="4">
    <source>
        <dbReference type="Proteomes" id="UP000598032"/>
    </source>
</evidence>
<sequence length="509" mass="54107">MLRWISMSKWIAGAAVAMAGMLCVTPYANAAAAAKAPAGSPAPVSAGPDTTHAAKVALVIGNSAYSGADRLMSPANDARLIGETLRGLGFDTRVDYDLSQDEFNGSIDWLATHARGAQVVVFYYAGHGFESAGDNFLVPVHAGVAINAMTRSLLLERAIRLKGALAKVRASQPASFIALIDACRVPSRGATTSTLKREPAARGELIAYSTATQAAAYDSMRTFGTPTDDGPFAYYLSMYMKAPNATIKGALEHTQQQVADITGGQQQPWIESGLIGDVTLAQNLTGVAPPPVYAQVAPPNGPTRGAAPAGTPRWATPANLATVTVPATPAPVAPVAPVNANNPFNLQPLRNDPGTQQRADSWDDAELRITTAAHQSSRNDLQSLRSRAHDPVALTTLGMMSEEGLGVPRNPRAAMSYYRRGAEANYPIAQTLLGEAYFEGKLVPRDFDEAEKWLARAAAQDYTRARLDLSQLRAERGQGNKAQNWADAMNLMIDSIRPRKPYPGSTPGQ</sequence>
<proteinExistence type="predicted"/>
<evidence type="ECO:0000256" key="1">
    <source>
        <dbReference type="SAM" id="SignalP"/>
    </source>
</evidence>
<dbReference type="InterPro" id="IPR011990">
    <property type="entry name" value="TPR-like_helical_dom_sf"/>
</dbReference>
<dbReference type="InterPro" id="IPR052039">
    <property type="entry name" value="Caspase-related_regulators"/>
</dbReference>
<dbReference type="Gene3D" id="3.40.50.1460">
    <property type="match status" value="1"/>
</dbReference>
<dbReference type="InterPro" id="IPR029030">
    <property type="entry name" value="Caspase-like_dom_sf"/>
</dbReference>